<keyword evidence="12" id="KW-1185">Reference proteome</keyword>
<evidence type="ECO:0000256" key="5">
    <source>
        <dbReference type="ARBA" id="ARBA00022729"/>
    </source>
</evidence>
<feature type="signal peptide" evidence="9">
    <location>
        <begin position="1"/>
        <end position="25"/>
    </location>
</feature>
<name>A0A067JAF4_JATCU</name>
<dbReference type="STRING" id="180498.A0A067JAF4"/>
<evidence type="ECO:0000256" key="8">
    <source>
        <dbReference type="ARBA" id="ARBA00038043"/>
    </source>
</evidence>
<evidence type="ECO:0000256" key="3">
    <source>
        <dbReference type="ARBA" id="ARBA00022512"/>
    </source>
</evidence>
<dbReference type="PANTHER" id="PTHR48060">
    <property type="entry name" value="DNA DAMAGE-REPAIR/TOLERATION PROTEIN DRT100"/>
    <property type="match status" value="1"/>
</dbReference>
<evidence type="ECO:0000313" key="12">
    <source>
        <dbReference type="Proteomes" id="UP000027138"/>
    </source>
</evidence>
<dbReference type="Gene3D" id="3.80.10.10">
    <property type="entry name" value="Ribonuclease Inhibitor"/>
    <property type="match status" value="1"/>
</dbReference>
<comment type="subcellular location">
    <subcellularLocation>
        <location evidence="2">Membrane</location>
    </subcellularLocation>
    <subcellularLocation>
        <location evidence="1">Secreted</location>
        <location evidence="1">Cell wall</location>
    </subcellularLocation>
</comment>
<evidence type="ECO:0000256" key="9">
    <source>
        <dbReference type="SAM" id="SignalP"/>
    </source>
</evidence>
<dbReference type="Pfam" id="PF00560">
    <property type="entry name" value="LRR_1"/>
    <property type="match status" value="2"/>
</dbReference>
<dbReference type="Proteomes" id="UP000027138">
    <property type="component" value="Unassembled WGS sequence"/>
</dbReference>
<comment type="similarity">
    <text evidence="8">Belongs to the polygalacturonase-inhibiting protein family.</text>
</comment>
<keyword evidence="3" id="KW-0964">Secreted</keyword>
<dbReference type="InterPro" id="IPR013210">
    <property type="entry name" value="LRR_N_plant-typ"/>
</dbReference>
<feature type="chain" id="PRO_5001642693" description="Leucine-rich repeat-containing N-terminal plant-type domain-containing protein" evidence="9">
    <location>
        <begin position="26"/>
        <end position="248"/>
    </location>
</feature>
<keyword evidence="6" id="KW-0677">Repeat</keyword>
<dbReference type="PROSITE" id="PS51450">
    <property type="entry name" value="LRR"/>
    <property type="match status" value="1"/>
</dbReference>
<evidence type="ECO:0000259" key="10">
    <source>
        <dbReference type="Pfam" id="PF08263"/>
    </source>
</evidence>
<gene>
    <name evidence="11" type="ORF">JCGZ_21193</name>
</gene>
<dbReference type="FunFam" id="3.80.10.10:FF:000400">
    <property type="entry name" value="Nuclear pore complex protein NUP107"/>
    <property type="match status" value="1"/>
</dbReference>
<dbReference type="GO" id="GO:0016020">
    <property type="term" value="C:membrane"/>
    <property type="evidence" value="ECO:0007669"/>
    <property type="project" value="UniProtKB-SubCell"/>
</dbReference>
<evidence type="ECO:0000256" key="1">
    <source>
        <dbReference type="ARBA" id="ARBA00004191"/>
    </source>
</evidence>
<sequence length="248" mass="27131">MDRIPFSVFLILMFLLVNVFPMSNSVEENVKQALVQFMDKLSEGNDNNLGWNVTSDPCTDGWVGVTCDSKLQTVKKIVVDEFNLTGTIDASSLCEVNSLVILSLRRNYIVGFIPDEIGNCKILTHLYISDNRISGRIPDGLLQLRNLKRLDISNNYLSDNIPTLSGISGLLSFLAQGNQLRGIIPDFSFSNLLQEFNVSNNELSGRIPDILSNFSAASFSGNAGLCGKPLSNACPPSPPPASSPFSYF</sequence>
<dbReference type="KEGG" id="jcu:105650091"/>
<proteinExistence type="inferred from homology"/>
<dbReference type="Pfam" id="PF08263">
    <property type="entry name" value="LRRNT_2"/>
    <property type="match status" value="1"/>
</dbReference>
<evidence type="ECO:0000256" key="4">
    <source>
        <dbReference type="ARBA" id="ARBA00022614"/>
    </source>
</evidence>
<dbReference type="InterPro" id="IPR025875">
    <property type="entry name" value="Leu-rich_rpt_4"/>
</dbReference>
<feature type="domain" description="Leucine-rich repeat-containing N-terminal plant-type" evidence="10">
    <location>
        <begin position="31"/>
        <end position="68"/>
    </location>
</feature>
<evidence type="ECO:0000256" key="2">
    <source>
        <dbReference type="ARBA" id="ARBA00004370"/>
    </source>
</evidence>
<keyword evidence="7" id="KW-0472">Membrane</keyword>
<dbReference type="InterPro" id="IPR053211">
    <property type="entry name" value="DNA_repair-toleration"/>
</dbReference>
<organism evidence="11 12">
    <name type="scientific">Jatropha curcas</name>
    <name type="common">Barbados nut</name>
    <dbReference type="NCBI Taxonomy" id="180498"/>
    <lineage>
        <taxon>Eukaryota</taxon>
        <taxon>Viridiplantae</taxon>
        <taxon>Streptophyta</taxon>
        <taxon>Embryophyta</taxon>
        <taxon>Tracheophyta</taxon>
        <taxon>Spermatophyta</taxon>
        <taxon>Magnoliopsida</taxon>
        <taxon>eudicotyledons</taxon>
        <taxon>Gunneridae</taxon>
        <taxon>Pentapetalae</taxon>
        <taxon>rosids</taxon>
        <taxon>fabids</taxon>
        <taxon>Malpighiales</taxon>
        <taxon>Euphorbiaceae</taxon>
        <taxon>Crotonoideae</taxon>
        <taxon>Jatropheae</taxon>
        <taxon>Jatropha</taxon>
    </lineage>
</organism>
<reference evidence="11 12" key="1">
    <citation type="journal article" date="2014" name="PLoS ONE">
        <title>Global Analysis of Gene Expression Profiles in Physic Nut (Jatropha curcas L.) Seedlings Exposed to Salt Stress.</title>
        <authorList>
            <person name="Zhang L."/>
            <person name="Zhang C."/>
            <person name="Wu P."/>
            <person name="Chen Y."/>
            <person name="Li M."/>
            <person name="Jiang H."/>
            <person name="Wu G."/>
        </authorList>
    </citation>
    <scope>NUCLEOTIDE SEQUENCE [LARGE SCALE GENOMIC DNA]</scope>
    <source>
        <strain evidence="12">cv. GZQX0401</strain>
        <tissue evidence="11">Young leaves</tissue>
    </source>
</reference>
<keyword evidence="5 9" id="KW-0732">Signal</keyword>
<evidence type="ECO:0000313" key="11">
    <source>
        <dbReference type="EMBL" id="KDP20722.1"/>
    </source>
</evidence>
<keyword evidence="3" id="KW-0134">Cell wall</keyword>
<evidence type="ECO:0000256" key="7">
    <source>
        <dbReference type="ARBA" id="ARBA00023136"/>
    </source>
</evidence>
<accession>A0A067JAF4</accession>
<dbReference type="OrthoDB" id="69842at2759"/>
<dbReference type="SUPFAM" id="SSF52058">
    <property type="entry name" value="L domain-like"/>
    <property type="match status" value="1"/>
</dbReference>
<dbReference type="InterPro" id="IPR032675">
    <property type="entry name" value="LRR_dom_sf"/>
</dbReference>
<protein>
    <recommendedName>
        <fullName evidence="10">Leucine-rich repeat-containing N-terminal plant-type domain-containing protein</fullName>
    </recommendedName>
</protein>
<dbReference type="PANTHER" id="PTHR48060:SF21">
    <property type="entry name" value="L DOMAIN-LIKE PROTEIN"/>
    <property type="match status" value="1"/>
</dbReference>
<dbReference type="InterPro" id="IPR001611">
    <property type="entry name" value="Leu-rich_rpt"/>
</dbReference>
<keyword evidence="4" id="KW-0433">Leucine-rich repeat</keyword>
<dbReference type="AlphaFoldDB" id="A0A067JAF4"/>
<evidence type="ECO:0000256" key="6">
    <source>
        <dbReference type="ARBA" id="ARBA00022737"/>
    </source>
</evidence>
<dbReference type="EMBL" id="KK915662">
    <property type="protein sequence ID" value="KDP20722.1"/>
    <property type="molecule type" value="Genomic_DNA"/>
</dbReference>
<dbReference type="Pfam" id="PF12799">
    <property type="entry name" value="LRR_4"/>
    <property type="match status" value="1"/>
</dbReference>